<sequence length="156" mass="15657">MNTPADRLPGADEENIVPDSEGAAADVPAGAAGADTGAVGAAEIDADDEARIQGISSQNDLPGVGTRAADGLTERGTDDARGENGSTSRHTEDTGRPDHDAVETDNRTPASPPPADGGGEPHVDGDDPIAKFQPGVGRDSAASSRIAQNLPDPEDA</sequence>
<gene>
    <name evidence="2" type="ORF">SAMN05216418_2470</name>
</gene>
<reference evidence="2 3" key="1">
    <citation type="submission" date="2016-09" db="EMBL/GenBank/DDBJ databases">
        <authorList>
            <person name="Capua I."/>
            <person name="De Benedictis P."/>
            <person name="Joannis T."/>
            <person name="Lombin L.H."/>
            <person name="Cattoli G."/>
        </authorList>
    </citation>
    <scope>NUCLEOTIDE SEQUENCE [LARGE SCALE GENOMIC DNA]</scope>
    <source>
        <strain evidence="2 3">NIO-1002</strain>
    </source>
</reference>
<organism evidence="2 3">
    <name type="scientific">Microbacterium enclense</name>
    <dbReference type="NCBI Taxonomy" id="993073"/>
    <lineage>
        <taxon>Bacteria</taxon>
        <taxon>Bacillati</taxon>
        <taxon>Actinomycetota</taxon>
        <taxon>Actinomycetes</taxon>
        <taxon>Micrococcales</taxon>
        <taxon>Microbacteriaceae</taxon>
        <taxon>Microbacterium</taxon>
    </lineage>
</organism>
<dbReference type="EMBL" id="FMYG01000005">
    <property type="protein sequence ID" value="SDC53370.1"/>
    <property type="molecule type" value="Genomic_DNA"/>
</dbReference>
<dbReference type="OrthoDB" id="5071615at2"/>
<name>A0A1G6MD16_9MICO</name>
<dbReference type="AlphaFoldDB" id="A0A1G6MD16"/>
<feature type="compositionally biased region" description="Basic and acidic residues" evidence="1">
    <location>
        <begin position="89"/>
        <end position="106"/>
    </location>
</feature>
<feature type="compositionally biased region" description="Basic and acidic residues" evidence="1">
    <location>
        <begin position="119"/>
        <end position="129"/>
    </location>
</feature>
<accession>A0A1G6MD16</accession>
<protein>
    <submittedName>
        <fullName evidence="2">Uncharacterized protein</fullName>
    </submittedName>
</protein>
<dbReference type="STRING" id="993073.AS029_11000"/>
<evidence type="ECO:0000313" key="2">
    <source>
        <dbReference type="EMBL" id="SDC53370.1"/>
    </source>
</evidence>
<feature type="region of interest" description="Disordered" evidence="1">
    <location>
        <begin position="1"/>
        <end position="156"/>
    </location>
</feature>
<evidence type="ECO:0000313" key="3">
    <source>
        <dbReference type="Proteomes" id="UP000183203"/>
    </source>
</evidence>
<feature type="compositionally biased region" description="Basic and acidic residues" evidence="1">
    <location>
        <begin position="72"/>
        <end position="82"/>
    </location>
</feature>
<dbReference type="Proteomes" id="UP000183203">
    <property type="component" value="Unassembled WGS sequence"/>
</dbReference>
<evidence type="ECO:0000256" key="1">
    <source>
        <dbReference type="SAM" id="MobiDB-lite"/>
    </source>
</evidence>
<feature type="compositionally biased region" description="Low complexity" evidence="1">
    <location>
        <begin position="22"/>
        <end position="43"/>
    </location>
</feature>
<proteinExistence type="predicted"/>
<dbReference type="RefSeq" id="WP_058232642.1">
    <property type="nucleotide sequence ID" value="NZ_FMYG01000005.1"/>
</dbReference>